<dbReference type="GO" id="GO:0046872">
    <property type="term" value="F:metal ion binding"/>
    <property type="evidence" value="ECO:0007669"/>
    <property type="project" value="UniProtKB-KW"/>
</dbReference>
<dbReference type="GO" id="GO:0005886">
    <property type="term" value="C:plasma membrane"/>
    <property type="evidence" value="ECO:0007669"/>
    <property type="project" value="UniProtKB-SubCell"/>
</dbReference>
<evidence type="ECO:0000256" key="5">
    <source>
        <dbReference type="ARBA" id="ARBA00022617"/>
    </source>
</evidence>
<comment type="caution">
    <text evidence="15">The sequence shown here is derived from an EMBL/GenBank/DDBJ whole genome shotgun (WGS) entry which is preliminary data.</text>
</comment>
<evidence type="ECO:0000256" key="3">
    <source>
        <dbReference type="ARBA" id="ARBA00022448"/>
    </source>
</evidence>
<reference evidence="15 16" key="1">
    <citation type="submission" date="2017-03" db="EMBL/GenBank/DDBJ databases">
        <title>Lifting the veil on microbial sulfur biogeochemistry in mining wastewaters.</title>
        <authorList>
            <person name="Kantor R.S."/>
            <person name="Colenbrander Nelson T."/>
            <person name="Marshall S."/>
            <person name="Bennett D."/>
            <person name="Apte S."/>
            <person name="Camacho D."/>
            <person name="Thomas B.C."/>
            <person name="Warren L.A."/>
            <person name="Banfield J.F."/>
        </authorList>
    </citation>
    <scope>NUCLEOTIDE SEQUENCE [LARGE SCALE GENOMIC DNA]</scope>
    <source>
        <strain evidence="15">32-68-21</strain>
    </source>
</reference>
<dbReference type="SUPFAM" id="SSF81342">
    <property type="entry name" value="Transmembrane di-heme cytochromes"/>
    <property type="match status" value="1"/>
</dbReference>
<dbReference type="PANTHER" id="PTHR30529:SF3">
    <property type="entry name" value="CYTOCHROME B561 HOMOLOG 1"/>
    <property type="match status" value="1"/>
</dbReference>
<keyword evidence="9 13" id="KW-1133">Transmembrane helix</keyword>
<feature type="transmembrane region" description="Helical" evidence="13">
    <location>
        <begin position="91"/>
        <end position="108"/>
    </location>
</feature>
<dbReference type="Proteomes" id="UP000216147">
    <property type="component" value="Unassembled WGS sequence"/>
</dbReference>
<gene>
    <name evidence="15" type="ORF">B7Y86_08745</name>
</gene>
<feature type="domain" description="Cytochrome b561 bacterial/Ni-hydrogenase" evidence="14">
    <location>
        <begin position="7"/>
        <end position="177"/>
    </location>
</feature>
<protein>
    <submittedName>
        <fullName evidence="15">Cytochrome b</fullName>
    </submittedName>
</protein>
<evidence type="ECO:0000256" key="4">
    <source>
        <dbReference type="ARBA" id="ARBA00022475"/>
    </source>
</evidence>
<proteinExistence type="inferred from homology"/>
<evidence type="ECO:0000313" key="15">
    <source>
        <dbReference type="EMBL" id="OYX56836.1"/>
    </source>
</evidence>
<evidence type="ECO:0000256" key="10">
    <source>
        <dbReference type="ARBA" id="ARBA00023004"/>
    </source>
</evidence>
<name>A0A258HIV2_9CAUL</name>
<dbReference type="GO" id="GO:0009055">
    <property type="term" value="F:electron transfer activity"/>
    <property type="evidence" value="ECO:0007669"/>
    <property type="project" value="InterPro"/>
</dbReference>
<evidence type="ECO:0000256" key="8">
    <source>
        <dbReference type="ARBA" id="ARBA00022982"/>
    </source>
</evidence>
<keyword evidence="8" id="KW-0249">Electron transport</keyword>
<feature type="transmembrane region" description="Helical" evidence="13">
    <location>
        <begin position="12"/>
        <end position="32"/>
    </location>
</feature>
<keyword evidence="4" id="KW-1003">Cell membrane</keyword>
<evidence type="ECO:0000256" key="9">
    <source>
        <dbReference type="ARBA" id="ARBA00022989"/>
    </source>
</evidence>
<evidence type="ECO:0000256" key="7">
    <source>
        <dbReference type="ARBA" id="ARBA00022723"/>
    </source>
</evidence>
<comment type="similarity">
    <text evidence="12">Belongs to the cytochrome b561 family.</text>
</comment>
<evidence type="ECO:0000259" key="14">
    <source>
        <dbReference type="Pfam" id="PF01292"/>
    </source>
</evidence>
<organism evidence="15 16">
    <name type="scientific">Brevundimonas subvibrioides</name>
    <dbReference type="NCBI Taxonomy" id="74313"/>
    <lineage>
        <taxon>Bacteria</taxon>
        <taxon>Pseudomonadati</taxon>
        <taxon>Pseudomonadota</taxon>
        <taxon>Alphaproteobacteria</taxon>
        <taxon>Caulobacterales</taxon>
        <taxon>Caulobacteraceae</taxon>
        <taxon>Brevundimonas</taxon>
    </lineage>
</organism>
<comment type="subcellular location">
    <subcellularLocation>
        <location evidence="2">Cell membrane</location>
        <topology evidence="2">Multi-pass membrane protein</topology>
    </subcellularLocation>
</comment>
<dbReference type="InterPro" id="IPR016174">
    <property type="entry name" value="Di-haem_cyt_TM"/>
</dbReference>
<evidence type="ECO:0000313" key="16">
    <source>
        <dbReference type="Proteomes" id="UP000216147"/>
    </source>
</evidence>
<dbReference type="PANTHER" id="PTHR30529">
    <property type="entry name" value="CYTOCHROME B561"/>
    <property type="match status" value="1"/>
</dbReference>
<evidence type="ECO:0000256" key="11">
    <source>
        <dbReference type="ARBA" id="ARBA00023136"/>
    </source>
</evidence>
<dbReference type="Pfam" id="PF01292">
    <property type="entry name" value="Ni_hydr_CYTB"/>
    <property type="match status" value="1"/>
</dbReference>
<keyword evidence="7" id="KW-0479">Metal-binding</keyword>
<dbReference type="GO" id="GO:0020037">
    <property type="term" value="F:heme binding"/>
    <property type="evidence" value="ECO:0007669"/>
    <property type="project" value="TreeGrafter"/>
</dbReference>
<feature type="transmembrane region" description="Helical" evidence="13">
    <location>
        <begin position="44"/>
        <end position="65"/>
    </location>
</feature>
<keyword evidence="6 13" id="KW-0812">Transmembrane</keyword>
<evidence type="ECO:0000256" key="12">
    <source>
        <dbReference type="ARBA" id="ARBA00037975"/>
    </source>
</evidence>
<keyword evidence="11 13" id="KW-0472">Membrane</keyword>
<keyword evidence="10" id="KW-0408">Iron</keyword>
<evidence type="ECO:0000256" key="13">
    <source>
        <dbReference type="SAM" id="Phobius"/>
    </source>
</evidence>
<keyword evidence="3" id="KW-0813">Transport</keyword>
<dbReference type="InterPro" id="IPR052168">
    <property type="entry name" value="Cytochrome_b561_oxidase"/>
</dbReference>
<keyword evidence="5" id="KW-0349">Heme</keyword>
<dbReference type="GO" id="GO:0022904">
    <property type="term" value="P:respiratory electron transport chain"/>
    <property type="evidence" value="ECO:0007669"/>
    <property type="project" value="InterPro"/>
</dbReference>
<dbReference type="EMBL" id="NCEQ01000007">
    <property type="protein sequence ID" value="OYX56836.1"/>
    <property type="molecule type" value="Genomic_DNA"/>
</dbReference>
<evidence type="ECO:0000256" key="2">
    <source>
        <dbReference type="ARBA" id="ARBA00004651"/>
    </source>
</evidence>
<accession>A0A258HIV2</accession>
<dbReference type="AlphaFoldDB" id="A0A258HIV2"/>
<feature type="transmembrane region" description="Helical" evidence="13">
    <location>
        <begin position="148"/>
        <end position="166"/>
    </location>
</feature>
<dbReference type="InterPro" id="IPR011577">
    <property type="entry name" value="Cyt_b561_bac/Ni-Hgenase"/>
</dbReference>
<comment type="cofactor">
    <cofactor evidence="1">
        <name>heme b</name>
        <dbReference type="ChEBI" id="CHEBI:60344"/>
    </cofactor>
</comment>
<evidence type="ECO:0000256" key="6">
    <source>
        <dbReference type="ARBA" id="ARBA00022692"/>
    </source>
</evidence>
<sequence>MAEPRNRYSIVSLVFHWGLALLVLCQVLLITAKEATDGPISREFLQIHKALGLTVLVLTLARIGWRMANPALPMPPGTPDWQKFAAKATHVLFYVLLIGIPMFGWAAASAGGRDIPWFGLFNWPLLPVEQSRDMAGTLMGLHEAGVKVLYVLLALHVLAALKHHFVDRDNVLHRMIPLIRRRP</sequence>
<evidence type="ECO:0000256" key="1">
    <source>
        <dbReference type="ARBA" id="ARBA00001970"/>
    </source>
</evidence>